<accession>A0A381VBS6</accession>
<organism evidence="2">
    <name type="scientific">marine metagenome</name>
    <dbReference type="NCBI Taxonomy" id="408172"/>
    <lineage>
        <taxon>unclassified sequences</taxon>
        <taxon>metagenomes</taxon>
        <taxon>ecological metagenomes</taxon>
    </lineage>
</organism>
<sequence length="219" mass="24244">MSLIFYAHPLSTYCAKVRIILKLKTIDFVEQLPLGGSYHSNAYHKLIAAGSVPAIQDGSFVLHDSDAIAEYLEDCYPLPALRASDPQQRAYHRSVARYHDTRLEPALRALFGFIGDTNANRADAAVSVLTDCLSRLANLVDPAPYLWAEQLCLTDCAYPTTLFMAQDVSAALGKPIELPTKLQVWQSALYEDQTIKQVVDDNRAAVAAWIDSKQKSKIT</sequence>
<dbReference type="CDD" id="cd00570">
    <property type="entry name" value="GST_N_family"/>
    <property type="match status" value="1"/>
</dbReference>
<dbReference type="InterPro" id="IPR004045">
    <property type="entry name" value="Glutathione_S-Trfase_N"/>
</dbReference>
<evidence type="ECO:0000313" key="2">
    <source>
        <dbReference type="EMBL" id="SVA37826.1"/>
    </source>
</evidence>
<reference evidence="2" key="1">
    <citation type="submission" date="2018-05" db="EMBL/GenBank/DDBJ databases">
        <authorList>
            <person name="Lanie J.A."/>
            <person name="Ng W.-L."/>
            <person name="Kazmierczak K.M."/>
            <person name="Andrzejewski T.M."/>
            <person name="Davidsen T.M."/>
            <person name="Wayne K.J."/>
            <person name="Tettelin H."/>
            <person name="Glass J.I."/>
            <person name="Rusch D."/>
            <person name="Podicherti R."/>
            <person name="Tsui H.-C.T."/>
            <person name="Winkler M.E."/>
        </authorList>
    </citation>
    <scope>NUCLEOTIDE SEQUENCE</scope>
</reference>
<proteinExistence type="predicted"/>
<dbReference type="SUPFAM" id="SSF47616">
    <property type="entry name" value="GST C-terminal domain-like"/>
    <property type="match status" value="1"/>
</dbReference>
<dbReference type="AlphaFoldDB" id="A0A381VBS6"/>
<dbReference type="SFLD" id="SFLDS00019">
    <property type="entry name" value="Glutathione_Transferase_(cytos"/>
    <property type="match status" value="1"/>
</dbReference>
<dbReference type="PROSITE" id="PS50404">
    <property type="entry name" value="GST_NTER"/>
    <property type="match status" value="1"/>
</dbReference>
<dbReference type="Gene3D" id="3.40.30.10">
    <property type="entry name" value="Glutaredoxin"/>
    <property type="match status" value="1"/>
</dbReference>
<dbReference type="Pfam" id="PF13417">
    <property type="entry name" value="GST_N_3"/>
    <property type="match status" value="1"/>
</dbReference>
<dbReference type="InterPro" id="IPR036282">
    <property type="entry name" value="Glutathione-S-Trfase_C_sf"/>
</dbReference>
<feature type="domain" description="GST N-terminal" evidence="1">
    <location>
        <begin position="1"/>
        <end position="80"/>
    </location>
</feature>
<dbReference type="InterPro" id="IPR036249">
    <property type="entry name" value="Thioredoxin-like_sf"/>
</dbReference>
<dbReference type="InterPro" id="IPR050983">
    <property type="entry name" value="GST_Omega/HSP26"/>
</dbReference>
<dbReference type="GO" id="GO:0005737">
    <property type="term" value="C:cytoplasm"/>
    <property type="evidence" value="ECO:0007669"/>
    <property type="project" value="TreeGrafter"/>
</dbReference>
<name>A0A381VBS6_9ZZZZ</name>
<dbReference type="EMBL" id="UINC01008405">
    <property type="protein sequence ID" value="SVA37826.1"/>
    <property type="molecule type" value="Genomic_DNA"/>
</dbReference>
<protein>
    <recommendedName>
        <fullName evidence="1">GST N-terminal domain-containing protein</fullName>
    </recommendedName>
</protein>
<dbReference type="PANTHER" id="PTHR43968:SF6">
    <property type="entry name" value="GLUTATHIONE S-TRANSFERASE OMEGA"/>
    <property type="match status" value="1"/>
</dbReference>
<dbReference type="InterPro" id="IPR040079">
    <property type="entry name" value="Glutathione_S-Trfase"/>
</dbReference>
<gene>
    <name evidence="2" type="ORF">METZ01_LOCUS90680</name>
</gene>
<dbReference type="SUPFAM" id="SSF52833">
    <property type="entry name" value="Thioredoxin-like"/>
    <property type="match status" value="1"/>
</dbReference>
<dbReference type="PANTHER" id="PTHR43968">
    <property type="match status" value="1"/>
</dbReference>
<dbReference type="Gene3D" id="1.20.1050.10">
    <property type="match status" value="1"/>
</dbReference>
<evidence type="ECO:0000259" key="1">
    <source>
        <dbReference type="PROSITE" id="PS50404"/>
    </source>
</evidence>